<name>A0A2P2R0B8_RHIMU</name>
<proteinExistence type="predicted"/>
<dbReference type="AlphaFoldDB" id="A0A2P2R0B8"/>
<evidence type="ECO:0000313" key="2">
    <source>
        <dbReference type="EMBL" id="MBX72689.1"/>
    </source>
</evidence>
<evidence type="ECO:0000256" key="1">
    <source>
        <dbReference type="SAM" id="MobiDB-lite"/>
    </source>
</evidence>
<protein>
    <submittedName>
        <fullName evidence="2">Uncharacterized protein</fullName>
    </submittedName>
</protein>
<reference evidence="2" key="1">
    <citation type="submission" date="2018-02" db="EMBL/GenBank/DDBJ databases">
        <title>Rhizophora mucronata_Transcriptome.</title>
        <authorList>
            <person name="Meera S.P."/>
            <person name="Sreeshan A."/>
            <person name="Augustine A."/>
        </authorList>
    </citation>
    <scope>NUCLEOTIDE SEQUENCE</scope>
    <source>
        <tissue evidence="2">Leaf</tissue>
    </source>
</reference>
<dbReference type="EMBL" id="GGEC01092205">
    <property type="protein sequence ID" value="MBX72689.1"/>
    <property type="molecule type" value="Transcribed_RNA"/>
</dbReference>
<feature type="region of interest" description="Disordered" evidence="1">
    <location>
        <begin position="1"/>
        <end position="20"/>
    </location>
</feature>
<sequence>MSYDIKSTNRKGDKESSITTSKKIKQFVSTHSMSHKIAQVSHRRKRYIVP</sequence>
<accession>A0A2P2R0B8</accession>
<organism evidence="2">
    <name type="scientific">Rhizophora mucronata</name>
    <name type="common">Asiatic mangrove</name>
    <dbReference type="NCBI Taxonomy" id="61149"/>
    <lineage>
        <taxon>Eukaryota</taxon>
        <taxon>Viridiplantae</taxon>
        <taxon>Streptophyta</taxon>
        <taxon>Embryophyta</taxon>
        <taxon>Tracheophyta</taxon>
        <taxon>Spermatophyta</taxon>
        <taxon>Magnoliopsida</taxon>
        <taxon>eudicotyledons</taxon>
        <taxon>Gunneridae</taxon>
        <taxon>Pentapetalae</taxon>
        <taxon>rosids</taxon>
        <taxon>fabids</taxon>
        <taxon>Malpighiales</taxon>
        <taxon>Rhizophoraceae</taxon>
        <taxon>Rhizophora</taxon>
    </lineage>
</organism>